<dbReference type="Pfam" id="PF02371">
    <property type="entry name" value="Transposase_20"/>
    <property type="match status" value="1"/>
</dbReference>
<dbReference type="GO" id="GO:0003677">
    <property type="term" value="F:DNA binding"/>
    <property type="evidence" value="ECO:0007669"/>
    <property type="project" value="InterPro"/>
</dbReference>
<dbReference type="InterPro" id="IPR003346">
    <property type="entry name" value="Transposase_20"/>
</dbReference>
<protein>
    <recommendedName>
        <fullName evidence="2">Transposase IS116/IS110/IS902 C-terminal domain-containing protein</fullName>
    </recommendedName>
</protein>
<evidence type="ECO:0000256" key="1">
    <source>
        <dbReference type="SAM" id="MobiDB-lite"/>
    </source>
</evidence>
<dbReference type="AlphaFoldDB" id="A0A918BQL2"/>
<evidence type="ECO:0000313" key="3">
    <source>
        <dbReference type="EMBL" id="GGQ84166.1"/>
    </source>
</evidence>
<accession>A0A918BQL2</accession>
<name>A0A918BQL2_9ACTN</name>
<evidence type="ECO:0000259" key="2">
    <source>
        <dbReference type="Pfam" id="PF02371"/>
    </source>
</evidence>
<organism evidence="3 4">
    <name type="scientific">Streptomyces ruber</name>
    <dbReference type="NCBI Taxonomy" id="83378"/>
    <lineage>
        <taxon>Bacteria</taxon>
        <taxon>Bacillati</taxon>
        <taxon>Actinomycetota</taxon>
        <taxon>Actinomycetes</taxon>
        <taxon>Kitasatosporales</taxon>
        <taxon>Streptomycetaceae</taxon>
        <taxon>Streptomyces</taxon>
    </lineage>
</organism>
<keyword evidence="4" id="KW-1185">Reference proteome</keyword>
<proteinExistence type="predicted"/>
<reference evidence="3" key="1">
    <citation type="journal article" date="2014" name="Int. J. Syst. Evol. Microbiol.">
        <title>Complete genome sequence of Corynebacterium casei LMG S-19264T (=DSM 44701T), isolated from a smear-ripened cheese.</title>
        <authorList>
            <consortium name="US DOE Joint Genome Institute (JGI-PGF)"/>
            <person name="Walter F."/>
            <person name="Albersmeier A."/>
            <person name="Kalinowski J."/>
            <person name="Ruckert C."/>
        </authorList>
    </citation>
    <scope>NUCLEOTIDE SEQUENCE</scope>
    <source>
        <strain evidence="3">JCM 3131</strain>
    </source>
</reference>
<reference evidence="3" key="2">
    <citation type="submission" date="2020-09" db="EMBL/GenBank/DDBJ databases">
        <authorList>
            <person name="Sun Q."/>
            <person name="Ohkuma M."/>
        </authorList>
    </citation>
    <scope>NUCLEOTIDE SEQUENCE</scope>
    <source>
        <strain evidence="3">JCM 3131</strain>
    </source>
</reference>
<evidence type="ECO:0000313" key="4">
    <source>
        <dbReference type="Proteomes" id="UP000620156"/>
    </source>
</evidence>
<sequence>MLALLLQLGAASKAADDLEKAVEEAFPQHPDAEILLSFPGLGIQLGARVLAEIGDDRQRFADPRGLKAHAGASPITRASGRKSSVTRRWVKNDRLNHVGYLWAFSAPNASPGARTHYLRRRNEHGDWHASAQRNLFNRLLGQLYHCLQHRELFDEQTASPSGLTVAA</sequence>
<dbReference type="PANTHER" id="PTHR33055:SF3">
    <property type="entry name" value="PUTATIVE TRANSPOSASE FOR IS117-RELATED"/>
    <property type="match status" value="1"/>
</dbReference>
<feature type="region of interest" description="Disordered" evidence="1">
    <location>
        <begin position="64"/>
        <end position="83"/>
    </location>
</feature>
<gene>
    <name evidence="3" type="ORF">GCM10010145_62260</name>
</gene>
<dbReference type="PANTHER" id="PTHR33055">
    <property type="entry name" value="TRANSPOSASE FOR INSERTION SEQUENCE ELEMENT IS1111A"/>
    <property type="match status" value="1"/>
</dbReference>
<dbReference type="GO" id="GO:0006313">
    <property type="term" value="P:DNA transposition"/>
    <property type="evidence" value="ECO:0007669"/>
    <property type="project" value="InterPro"/>
</dbReference>
<feature type="domain" description="Transposase IS116/IS110/IS902 C-terminal" evidence="2">
    <location>
        <begin position="32"/>
        <end position="117"/>
    </location>
</feature>
<dbReference type="Proteomes" id="UP000620156">
    <property type="component" value="Unassembled WGS sequence"/>
</dbReference>
<dbReference type="EMBL" id="BMQK01000021">
    <property type="protein sequence ID" value="GGQ84166.1"/>
    <property type="molecule type" value="Genomic_DNA"/>
</dbReference>
<dbReference type="InterPro" id="IPR047650">
    <property type="entry name" value="Transpos_IS110"/>
</dbReference>
<dbReference type="GO" id="GO:0004803">
    <property type="term" value="F:transposase activity"/>
    <property type="evidence" value="ECO:0007669"/>
    <property type="project" value="InterPro"/>
</dbReference>
<comment type="caution">
    <text evidence="3">The sequence shown here is derived from an EMBL/GenBank/DDBJ whole genome shotgun (WGS) entry which is preliminary data.</text>
</comment>